<organism evidence="5">
    <name type="scientific">mine drainage metagenome</name>
    <dbReference type="NCBI Taxonomy" id="410659"/>
    <lineage>
        <taxon>unclassified sequences</taxon>
        <taxon>metagenomes</taxon>
        <taxon>ecological metagenomes</taxon>
    </lineage>
</organism>
<sequence>MRVALGLSYDGSHFCGWQSQPSACGVQDALESAIASIATHTVRVHAAGRTDTGVHALSQVVHFDTTAVRPLSAWVRGVNAHLPVTVRVEWAHEVDDDFHARFSAFQRSYQYLLYNAPVASALMSTKAGWFHLPLDYAAMSEAASYFVGEHDFSAFRASECQAKSPVRHLQKAEVKIEDKYFIFNFSANAFLHHQVRNMIGALIYVGKGAYAPEYIKELLLKRDRTLSPPTFSPCGLYLTGVGYDAKWGLPMANPDGKQVLISAVQ</sequence>
<proteinExistence type="inferred from homology"/>
<reference evidence="5" key="1">
    <citation type="submission" date="2016-10" db="EMBL/GenBank/DDBJ databases">
        <title>Sequence of Gallionella enrichment culture.</title>
        <authorList>
            <person name="Poehlein A."/>
            <person name="Muehling M."/>
            <person name="Daniel R."/>
        </authorList>
    </citation>
    <scope>NUCLEOTIDE SEQUENCE</scope>
</reference>
<dbReference type="Gene3D" id="3.30.70.660">
    <property type="entry name" value="Pseudouridine synthase I, catalytic domain, C-terminal subdomain"/>
    <property type="match status" value="1"/>
</dbReference>
<dbReference type="InterPro" id="IPR001406">
    <property type="entry name" value="PsdUridine_synth_TruA"/>
</dbReference>
<dbReference type="PANTHER" id="PTHR11142:SF0">
    <property type="entry name" value="TRNA PSEUDOURIDINE SYNTHASE-LIKE 1"/>
    <property type="match status" value="1"/>
</dbReference>
<evidence type="ECO:0000256" key="1">
    <source>
        <dbReference type="ARBA" id="ARBA00009375"/>
    </source>
</evidence>
<feature type="domain" description="Pseudouridine synthase I TruA alpha/beta" evidence="4">
    <location>
        <begin position="142"/>
        <end position="244"/>
    </location>
</feature>
<gene>
    <name evidence="5" type="primary">truA_3</name>
    <name evidence="5" type="ORF">GALL_61380</name>
</gene>
<dbReference type="GO" id="GO:0031119">
    <property type="term" value="P:tRNA pseudouridine synthesis"/>
    <property type="evidence" value="ECO:0007669"/>
    <property type="project" value="TreeGrafter"/>
</dbReference>
<dbReference type="InterPro" id="IPR020103">
    <property type="entry name" value="PsdUridine_synth_cat_dom_sf"/>
</dbReference>
<dbReference type="FunFam" id="3.30.70.580:FF:000001">
    <property type="entry name" value="tRNA pseudouridine synthase A"/>
    <property type="match status" value="1"/>
</dbReference>
<dbReference type="NCBIfam" id="TIGR00071">
    <property type="entry name" value="hisT_truA"/>
    <property type="match status" value="1"/>
</dbReference>
<dbReference type="CDD" id="cd02570">
    <property type="entry name" value="PseudoU_synth_EcTruA"/>
    <property type="match status" value="1"/>
</dbReference>
<dbReference type="PIRSF" id="PIRSF001430">
    <property type="entry name" value="tRNA_psdUrid_synth"/>
    <property type="match status" value="1"/>
</dbReference>
<keyword evidence="3 5" id="KW-0413">Isomerase</keyword>
<dbReference type="InterPro" id="IPR020095">
    <property type="entry name" value="PsdUridine_synth_TruA_C"/>
</dbReference>
<evidence type="ECO:0000256" key="3">
    <source>
        <dbReference type="ARBA" id="ARBA00023235"/>
    </source>
</evidence>
<comment type="similarity">
    <text evidence="1">Belongs to the tRNA pseudouridine synthase TruA family.</text>
</comment>
<comment type="caution">
    <text evidence="5">The sequence shown here is derived from an EMBL/GenBank/DDBJ whole genome shotgun (WGS) entry which is preliminary data.</text>
</comment>
<protein>
    <submittedName>
        <fullName evidence="5">tRNA pseudouridine synthase A</fullName>
        <ecNumber evidence="5">5.4.99.12</ecNumber>
    </submittedName>
</protein>
<dbReference type="EMBL" id="MLJW01000017">
    <property type="protein sequence ID" value="OIR12439.1"/>
    <property type="molecule type" value="Genomic_DNA"/>
</dbReference>
<evidence type="ECO:0000256" key="2">
    <source>
        <dbReference type="ARBA" id="ARBA00022694"/>
    </source>
</evidence>
<dbReference type="InterPro" id="IPR020094">
    <property type="entry name" value="TruA/RsuA/RluB/E/F_N"/>
</dbReference>
<name>A0A1J5SVD9_9ZZZZ</name>
<dbReference type="SUPFAM" id="SSF55120">
    <property type="entry name" value="Pseudouridine synthase"/>
    <property type="match status" value="1"/>
</dbReference>
<feature type="domain" description="Pseudouridine synthase I TruA alpha/beta" evidence="4">
    <location>
        <begin position="8"/>
        <end position="102"/>
    </location>
</feature>
<dbReference type="EC" id="5.4.99.12" evidence="5"/>
<dbReference type="AlphaFoldDB" id="A0A1J5SVD9"/>
<dbReference type="PANTHER" id="PTHR11142">
    <property type="entry name" value="PSEUDOURIDYLATE SYNTHASE"/>
    <property type="match status" value="1"/>
</dbReference>
<dbReference type="HAMAP" id="MF_00171">
    <property type="entry name" value="TruA"/>
    <property type="match status" value="1"/>
</dbReference>
<dbReference type="GO" id="GO:0160147">
    <property type="term" value="F:tRNA pseudouridine(38-40) synthase activity"/>
    <property type="evidence" value="ECO:0007669"/>
    <property type="project" value="UniProtKB-EC"/>
</dbReference>
<evidence type="ECO:0000259" key="4">
    <source>
        <dbReference type="Pfam" id="PF01416"/>
    </source>
</evidence>
<dbReference type="Pfam" id="PF01416">
    <property type="entry name" value="PseudoU_synth_1"/>
    <property type="match status" value="2"/>
</dbReference>
<accession>A0A1J5SVD9</accession>
<dbReference type="InterPro" id="IPR020097">
    <property type="entry name" value="PsdUridine_synth_TruA_a/b_dom"/>
</dbReference>
<dbReference type="GO" id="GO:0003723">
    <property type="term" value="F:RNA binding"/>
    <property type="evidence" value="ECO:0007669"/>
    <property type="project" value="InterPro"/>
</dbReference>
<dbReference type="Gene3D" id="3.30.70.580">
    <property type="entry name" value="Pseudouridine synthase I, catalytic domain, N-terminal subdomain"/>
    <property type="match status" value="1"/>
</dbReference>
<evidence type="ECO:0000313" key="5">
    <source>
        <dbReference type="EMBL" id="OIR12439.1"/>
    </source>
</evidence>
<keyword evidence="2" id="KW-0819">tRNA processing</keyword>